<dbReference type="EMBL" id="AFYH01038735">
    <property type="status" value="NOT_ANNOTATED_CDS"/>
    <property type="molecule type" value="Genomic_DNA"/>
</dbReference>
<dbReference type="GO" id="GO:0007283">
    <property type="term" value="P:spermatogenesis"/>
    <property type="evidence" value="ECO:0007669"/>
    <property type="project" value="UniProtKB-KW"/>
</dbReference>
<proteinExistence type="inferred from homology"/>
<dbReference type="Proteomes" id="UP000008672">
    <property type="component" value="Unassembled WGS sequence"/>
</dbReference>
<dbReference type="GO" id="GO:0030154">
    <property type="term" value="P:cell differentiation"/>
    <property type="evidence" value="ECO:0007669"/>
    <property type="project" value="UniProtKB-KW"/>
</dbReference>
<evidence type="ECO:0000256" key="5">
    <source>
        <dbReference type="ARBA" id="ARBA00022454"/>
    </source>
</evidence>
<dbReference type="FunCoup" id="H3B6J4">
    <property type="interactions" value="207"/>
</dbReference>
<reference evidence="23" key="1">
    <citation type="submission" date="2011-08" db="EMBL/GenBank/DDBJ databases">
        <title>The draft genome of Latimeria chalumnae.</title>
        <authorList>
            <person name="Di Palma F."/>
            <person name="Alfoldi J."/>
            <person name="Johnson J."/>
            <person name="Berlin A."/>
            <person name="Gnerre S."/>
            <person name="Jaffe D."/>
            <person name="MacCallum I."/>
            <person name="Young S."/>
            <person name="Walker B.J."/>
            <person name="Lander E."/>
            <person name="Lindblad-Toh K."/>
        </authorList>
    </citation>
    <scope>NUCLEOTIDE SEQUENCE [LARGE SCALE GENOMIC DNA]</scope>
    <source>
        <strain evidence="23">Wild caught</strain>
    </source>
</reference>
<feature type="region of interest" description="Disordered" evidence="20">
    <location>
        <begin position="555"/>
        <end position="595"/>
    </location>
</feature>
<evidence type="ECO:0000256" key="7">
    <source>
        <dbReference type="ARBA" id="ARBA00022553"/>
    </source>
</evidence>
<evidence type="ECO:0000256" key="6">
    <source>
        <dbReference type="ARBA" id="ARBA00022491"/>
    </source>
</evidence>
<keyword evidence="11" id="KW-0238">DNA-binding</keyword>
<dbReference type="STRING" id="7897.ENSLACP00000017515"/>
<comment type="function">
    <text evidence="16">DNA-binding transcription factor that is essential for male fertility, spermatogenesis and meiotic prophase progression in spermatocytes under non-stress conditions. Positvely and negatively regulates gene expression to ensure progression of meiotic prophase beyond pachytene stage in spermatocytes. Plays a role in male germline meiotic sex chromosome remodeling and silencing through regulation of SMARCA4.</text>
</comment>
<sequence length="615" mass="67635">IDDTLLSTPINPNNFPAKLWRLVNSPQFHSIRWDSRGEGVIIDQQHFESELLSPSKPLEESSELFKTTNFTSFIRQLNLYGFRKVVLGSGGSLGHLHPGGDLGVGDGPLHHFHNINFKKDHPELLVNLKRLTSANKAKLAAGLKVNSRPPNRFQRLLTNSLDSITQGKVTNTVQVQEGPWVEGGRIGEKLGAMSIGQLHRTFRRDNLSPYSYMSPPSHSQGSIHPMKGLDRTPIPSRTWQNSMGLLTGQMDAPPTFSDKGLPFPVLQRFPTEVTYTLQASPSVHGQQGSQGMVASGQRYSNYVAPPAPYHQAYYPTAMLQCCSPPTHMDSMPGCPNPNNSSYPAFNYYQNPSMQSSYPVEFVHSNWSCGTNDESKKTEVNLEAVFQIVDELRSSPKLQMVKVDMTESQNPMPQADSGNLVSSNPPSTNNVSAKTQTDQLESLTPVVSDITSFVVGSDQQLTCPLPQSTDFIYSVTTSQPLEEAAVNAAAVTAQPQLSSSEQENHELSQASSQSSVVIVEEGTPLISLKVDNNLVNQVVPSNQVHHSGQTTLIISELKSEAKPNRLPDSSETSLSTPEKPRDQRGSRQQGKSPDLHLLVDVACNQEHFHKEEEIKE</sequence>
<feature type="region of interest" description="Disordered" evidence="20">
    <location>
        <begin position="494"/>
        <end position="514"/>
    </location>
</feature>
<evidence type="ECO:0000259" key="21">
    <source>
        <dbReference type="SMART" id="SM00415"/>
    </source>
</evidence>
<evidence type="ECO:0000256" key="10">
    <source>
        <dbReference type="ARBA" id="ARBA00023015"/>
    </source>
</evidence>
<feature type="domain" description="HSF-type DNA-binding" evidence="21">
    <location>
        <begin position="11"/>
        <end position="131"/>
    </location>
</feature>
<keyword evidence="5" id="KW-0158">Chromosome</keyword>
<evidence type="ECO:0000313" key="22">
    <source>
        <dbReference type="Ensembl" id="ENSLACP00000017515.1"/>
    </source>
</evidence>
<dbReference type="GO" id="GO:0005694">
    <property type="term" value="C:chromosome"/>
    <property type="evidence" value="ECO:0007669"/>
    <property type="project" value="UniProtKB-SubCell"/>
</dbReference>
<evidence type="ECO:0000256" key="19">
    <source>
        <dbReference type="RuleBase" id="RU004020"/>
    </source>
</evidence>
<reference evidence="22" key="2">
    <citation type="submission" date="2025-08" db="UniProtKB">
        <authorList>
            <consortium name="Ensembl"/>
        </authorList>
    </citation>
    <scope>IDENTIFICATION</scope>
</reference>
<evidence type="ECO:0000256" key="12">
    <source>
        <dbReference type="ARBA" id="ARBA00023159"/>
    </source>
</evidence>
<organism evidence="22 23">
    <name type="scientific">Latimeria chalumnae</name>
    <name type="common">Coelacanth</name>
    <dbReference type="NCBI Taxonomy" id="7897"/>
    <lineage>
        <taxon>Eukaryota</taxon>
        <taxon>Metazoa</taxon>
        <taxon>Chordata</taxon>
        <taxon>Craniata</taxon>
        <taxon>Vertebrata</taxon>
        <taxon>Euteleostomi</taxon>
        <taxon>Coelacanthiformes</taxon>
        <taxon>Coelacanthidae</taxon>
        <taxon>Latimeria</taxon>
    </lineage>
</organism>
<dbReference type="FunFam" id="1.10.10.10:FF:000531">
    <property type="entry name" value="Heat shock transcription factor 5"/>
    <property type="match status" value="1"/>
</dbReference>
<name>H3B6J4_LATCH</name>
<evidence type="ECO:0000256" key="8">
    <source>
        <dbReference type="ARBA" id="ARBA00022782"/>
    </source>
</evidence>
<protein>
    <recommendedName>
        <fullName evidence="17">Heat shock factor protein 5</fullName>
    </recommendedName>
    <alternativeName>
        <fullName evidence="18">Heat shock transcription factor 5</fullName>
    </alternativeName>
</protein>
<comment type="similarity">
    <text evidence="3 19">Belongs to the HSF family.</text>
</comment>
<dbReference type="Ensembl" id="ENSLACT00000017644.1">
    <property type="protein sequence ID" value="ENSLACP00000017515.1"/>
    <property type="gene ID" value="ENSLACG00000015426.2"/>
</dbReference>
<dbReference type="eggNOG" id="KOG1508">
    <property type="taxonomic scope" value="Eukaryota"/>
</dbReference>
<evidence type="ECO:0000256" key="20">
    <source>
        <dbReference type="SAM" id="MobiDB-lite"/>
    </source>
</evidence>
<keyword evidence="6" id="KW-0678">Repressor</keyword>
<accession>H3B6J4</accession>
<dbReference type="InterPro" id="IPR036390">
    <property type="entry name" value="WH_DNA-bd_sf"/>
</dbReference>
<gene>
    <name evidence="22" type="primary">HSF5</name>
</gene>
<keyword evidence="10" id="KW-0805">Transcription regulation</keyword>
<dbReference type="GO" id="GO:0005634">
    <property type="term" value="C:nucleus"/>
    <property type="evidence" value="ECO:0007669"/>
    <property type="project" value="UniProtKB-SubCell"/>
</dbReference>
<evidence type="ECO:0000256" key="18">
    <source>
        <dbReference type="ARBA" id="ARBA00079386"/>
    </source>
</evidence>
<evidence type="ECO:0000256" key="1">
    <source>
        <dbReference type="ARBA" id="ARBA00004123"/>
    </source>
</evidence>
<dbReference type="GO" id="GO:0051321">
    <property type="term" value="P:meiotic cell cycle"/>
    <property type="evidence" value="ECO:0007669"/>
    <property type="project" value="UniProtKB-KW"/>
</dbReference>
<feature type="compositionally biased region" description="Polar residues" evidence="20">
    <location>
        <begin position="566"/>
        <end position="575"/>
    </location>
</feature>
<keyword evidence="8" id="KW-0221">Differentiation</keyword>
<keyword evidence="13" id="KW-0804">Transcription</keyword>
<evidence type="ECO:0000313" key="23">
    <source>
        <dbReference type="Proteomes" id="UP000008672"/>
    </source>
</evidence>
<dbReference type="InterPro" id="IPR036388">
    <property type="entry name" value="WH-like_DNA-bd_sf"/>
</dbReference>
<evidence type="ECO:0000256" key="16">
    <source>
        <dbReference type="ARBA" id="ARBA00054015"/>
    </source>
</evidence>
<evidence type="ECO:0000256" key="11">
    <source>
        <dbReference type="ARBA" id="ARBA00023125"/>
    </source>
</evidence>
<dbReference type="AlphaFoldDB" id="H3B6J4"/>
<evidence type="ECO:0000256" key="2">
    <source>
        <dbReference type="ARBA" id="ARBA00004286"/>
    </source>
</evidence>
<comment type="subunit">
    <text evidence="4">Homooligomer.</text>
</comment>
<dbReference type="PANTHER" id="PTHR10015">
    <property type="entry name" value="HEAT SHOCK TRANSCRIPTION FACTOR"/>
    <property type="match status" value="1"/>
</dbReference>
<evidence type="ECO:0000256" key="4">
    <source>
        <dbReference type="ARBA" id="ARBA00011182"/>
    </source>
</evidence>
<dbReference type="GO" id="GO:0003700">
    <property type="term" value="F:DNA-binding transcription factor activity"/>
    <property type="evidence" value="ECO:0007669"/>
    <property type="project" value="InterPro"/>
</dbReference>
<dbReference type="EMBL" id="AFYH01038738">
    <property type="status" value="NOT_ANNOTATED_CDS"/>
    <property type="molecule type" value="Genomic_DNA"/>
</dbReference>
<dbReference type="Pfam" id="PF00447">
    <property type="entry name" value="HSF_DNA-bind"/>
    <property type="match status" value="1"/>
</dbReference>
<dbReference type="GO" id="GO:0043565">
    <property type="term" value="F:sequence-specific DNA binding"/>
    <property type="evidence" value="ECO:0007669"/>
    <property type="project" value="InterPro"/>
</dbReference>
<dbReference type="EMBL" id="AFYH01038737">
    <property type="status" value="NOT_ANNOTATED_CDS"/>
    <property type="molecule type" value="Genomic_DNA"/>
</dbReference>
<dbReference type="OMA" id="HRIWQNS"/>
<evidence type="ECO:0000256" key="13">
    <source>
        <dbReference type="ARBA" id="ARBA00023163"/>
    </source>
</evidence>
<dbReference type="PANTHER" id="PTHR10015:SF278">
    <property type="entry name" value="HEAT SHOCK FACTOR PROTEIN 5"/>
    <property type="match status" value="1"/>
</dbReference>
<dbReference type="EMBL" id="AFYH01038736">
    <property type="status" value="NOT_ANNOTATED_CDS"/>
    <property type="molecule type" value="Genomic_DNA"/>
</dbReference>
<reference evidence="22" key="3">
    <citation type="submission" date="2025-09" db="UniProtKB">
        <authorList>
            <consortium name="Ensembl"/>
        </authorList>
    </citation>
    <scope>IDENTIFICATION</scope>
</reference>
<dbReference type="Gene3D" id="1.10.10.10">
    <property type="entry name" value="Winged helix-like DNA-binding domain superfamily/Winged helix DNA-binding domain"/>
    <property type="match status" value="1"/>
</dbReference>
<dbReference type="SUPFAM" id="SSF46785">
    <property type="entry name" value="Winged helix' DNA-binding domain"/>
    <property type="match status" value="1"/>
</dbReference>
<feature type="compositionally biased region" description="Low complexity" evidence="20">
    <location>
        <begin position="418"/>
        <end position="431"/>
    </location>
</feature>
<dbReference type="InterPro" id="IPR000232">
    <property type="entry name" value="HSF_DNA-bd"/>
</dbReference>
<keyword evidence="12" id="KW-0010">Activator</keyword>
<keyword evidence="9" id="KW-0744">Spermatogenesis</keyword>
<evidence type="ECO:0000256" key="3">
    <source>
        <dbReference type="ARBA" id="ARBA00006403"/>
    </source>
</evidence>
<keyword evidence="15" id="KW-0469">Meiosis</keyword>
<dbReference type="SMART" id="SM00415">
    <property type="entry name" value="HSF"/>
    <property type="match status" value="1"/>
</dbReference>
<evidence type="ECO:0000256" key="15">
    <source>
        <dbReference type="ARBA" id="ARBA00023254"/>
    </source>
</evidence>
<keyword evidence="7" id="KW-0597">Phosphoprotein</keyword>
<evidence type="ECO:0000256" key="9">
    <source>
        <dbReference type="ARBA" id="ARBA00022871"/>
    </source>
</evidence>
<feature type="region of interest" description="Disordered" evidence="20">
    <location>
        <begin position="406"/>
        <end position="431"/>
    </location>
</feature>
<evidence type="ECO:0000256" key="14">
    <source>
        <dbReference type="ARBA" id="ARBA00023242"/>
    </source>
</evidence>
<keyword evidence="23" id="KW-1185">Reference proteome</keyword>
<dbReference type="GeneTree" id="ENSGT00510000048674"/>
<comment type="subcellular location">
    <subcellularLocation>
        <location evidence="2">Chromosome</location>
    </subcellularLocation>
    <subcellularLocation>
        <location evidence="1">Nucleus</location>
    </subcellularLocation>
</comment>
<keyword evidence="14" id="KW-0539">Nucleus</keyword>
<evidence type="ECO:0000256" key="17">
    <source>
        <dbReference type="ARBA" id="ARBA00070265"/>
    </source>
</evidence>
<dbReference type="InParanoid" id="H3B6J4"/>